<proteinExistence type="inferred from homology"/>
<evidence type="ECO:0000256" key="9">
    <source>
        <dbReference type="ARBA" id="ARBA00023765"/>
    </source>
</evidence>
<evidence type="ECO:0000313" key="12">
    <source>
        <dbReference type="EMBL" id="CAI0463039.1"/>
    </source>
</evidence>
<keyword evidence="3" id="KW-0964">Secreted</keyword>
<comment type="subcellular location">
    <subcellularLocation>
        <location evidence="9">Lysosome membrane</location>
        <topology evidence="9">Peripheral membrane protein</topology>
    </subcellularLocation>
    <subcellularLocation>
        <location evidence="1">Secreted</location>
    </subcellularLocation>
</comment>
<keyword evidence="8" id="KW-0458">Lysosome</keyword>
<feature type="signal peptide" evidence="11">
    <location>
        <begin position="1"/>
        <end position="23"/>
    </location>
</feature>
<dbReference type="PANTHER" id="PTHR14363:SF13">
    <property type="entry name" value="OS07G0598400 PROTEIN"/>
    <property type="match status" value="1"/>
</dbReference>
<evidence type="ECO:0000256" key="11">
    <source>
        <dbReference type="SAM" id="SignalP"/>
    </source>
</evidence>
<dbReference type="GO" id="GO:0005576">
    <property type="term" value="C:extracellular region"/>
    <property type="evidence" value="ECO:0007669"/>
    <property type="project" value="UniProtKB-SubCell"/>
</dbReference>
<comment type="function">
    <text evidence="10">Endoglycosidase which is a cell surface and extracellular matrix-degrading enzyme. Cleaves heparan sulfate proteoglycans (HSPGs) into heparan sulfate side chains and core proteoglycans.</text>
</comment>
<organism evidence="12 13">
    <name type="scientific">Linum tenue</name>
    <dbReference type="NCBI Taxonomy" id="586396"/>
    <lineage>
        <taxon>Eukaryota</taxon>
        <taxon>Viridiplantae</taxon>
        <taxon>Streptophyta</taxon>
        <taxon>Embryophyta</taxon>
        <taxon>Tracheophyta</taxon>
        <taxon>Spermatophyta</taxon>
        <taxon>Magnoliopsida</taxon>
        <taxon>eudicotyledons</taxon>
        <taxon>Gunneridae</taxon>
        <taxon>Pentapetalae</taxon>
        <taxon>rosids</taxon>
        <taxon>fabids</taxon>
        <taxon>Malpighiales</taxon>
        <taxon>Linaceae</taxon>
        <taxon>Linum</taxon>
    </lineage>
</organism>
<comment type="caution">
    <text evidence="12">The sequence shown here is derived from an EMBL/GenBank/DDBJ whole genome shotgun (WGS) entry which is preliminary data.</text>
</comment>
<protein>
    <recommendedName>
        <fullName evidence="14">Heparanase-like protein 2</fullName>
    </recommendedName>
</protein>
<keyword evidence="7" id="KW-0325">Glycoprotein</keyword>
<dbReference type="Proteomes" id="UP001154282">
    <property type="component" value="Unassembled WGS sequence"/>
</dbReference>
<dbReference type="InterPro" id="IPR005199">
    <property type="entry name" value="Glyco_hydro_79"/>
</dbReference>
<accession>A0AAV0NXJ0</accession>
<feature type="chain" id="PRO_5043897512" description="Heparanase-like protein 2" evidence="11">
    <location>
        <begin position="24"/>
        <end position="554"/>
    </location>
</feature>
<evidence type="ECO:0000256" key="7">
    <source>
        <dbReference type="ARBA" id="ARBA00023180"/>
    </source>
</evidence>
<evidence type="ECO:0000256" key="2">
    <source>
        <dbReference type="ARBA" id="ARBA00009800"/>
    </source>
</evidence>
<dbReference type="EMBL" id="CAMGYJ010000008">
    <property type="protein sequence ID" value="CAI0463039.1"/>
    <property type="molecule type" value="Genomic_DNA"/>
</dbReference>
<evidence type="ECO:0000256" key="8">
    <source>
        <dbReference type="ARBA" id="ARBA00023228"/>
    </source>
</evidence>
<dbReference type="SUPFAM" id="SSF51445">
    <property type="entry name" value="(Trans)glycosidases"/>
    <property type="match status" value="1"/>
</dbReference>
<dbReference type="GO" id="GO:0009505">
    <property type="term" value="C:plant-type cell wall"/>
    <property type="evidence" value="ECO:0007669"/>
    <property type="project" value="TreeGrafter"/>
</dbReference>
<keyword evidence="5" id="KW-0378">Hydrolase</keyword>
<keyword evidence="13" id="KW-1185">Reference proteome</keyword>
<name>A0AAV0NXJ0_9ROSI</name>
<dbReference type="GO" id="GO:0005765">
    <property type="term" value="C:lysosomal membrane"/>
    <property type="evidence" value="ECO:0007669"/>
    <property type="project" value="UniProtKB-SubCell"/>
</dbReference>
<dbReference type="AlphaFoldDB" id="A0AAV0NXJ0"/>
<dbReference type="Pfam" id="PF03662">
    <property type="entry name" value="Glyco_hydro_79n"/>
    <property type="match status" value="1"/>
</dbReference>
<keyword evidence="6" id="KW-0472">Membrane</keyword>
<dbReference type="Gene3D" id="3.20.20.80">
    <property type="entry name" value="Glycosidases"/>
    <property type="match status" value="1"/>
</dbReference>
<evidence type="ECO:0000256" key="1">
    <source>
        <dbReference type="ARBA" id="ARBA00004613"/>
    </source>
</evidence>
<evidence type="ECO:0000256" key="3">
    <source>
        <dbReference type="ARBA" id="ARBA00022525"/>
    </source>
</evidence>
<evidence type="ECO:0000256" key="6">
    <source>
        <dbReference type="ARBA" id="ARBA00023136"/>
    </source>
</evidence>
<keyword evidence="4 11" id="KW-0732">Signal</keyword>
<sequence>MVAVKAILFFSILLLSFALLSHADTSSITVTVKSVTTIANTDNDFICATLDWWPKDKCDYGQCPWGMTGILNLDLNNPNLAKAVKAFDPLRIRVGGSLEDQVVYQVGHAIKKFPRFKKRKDGLFGFSRGSLSMKRWDQLNKFFSETNTKVIFGLNALFGKKNKEPTTILWVGDWNPHNARDFMNYTAQMGYKIDSYEFGNELCGSGVSARVEAEQYARDTIQVRKAVNELYPDPNSRPKVLGPAGFFDEEWFKKYLEAVGPNVVDGVTHHIYNLGAGVDPNLIHKVQDPYFLDEVAQTFKDVQDVVDRSGTGAAAWVGESGGAFNSGGRDVSHTFANGFWYLDQLGMASTFSHKAYCRQSLVGGNYGLLNSNTFTPNPDYYGYHRVFELIQFNQSTYSKLNAYILMWFWISALLWHRLMGTGVLATTHDGSPYLRSYTHCTKNQVTGVTLLLINMDNSTTFNVWVSNDLNLYNENSDSSSLTEDREEYHLTPQGGNIQSDVVLLNGTPLKLTDCGDIPNLPPKYVPASSPVTVAPDSFVFVRIKDFKAPACQNR</sequence>
<dbReference type="FunFam" id="3.20.20.80:FF:000023">
    <property type="entry name" value="heparanase-like protein 3"/>
    <property type="match status" value="1"/>
</dbReference>
<evidence type="ECO:0000256" key="10">
    <source>
        <dbReference type="ARBA" id="ARBA00055929"/>
    </source>
</evidence>
<evidence type="ECO:0000256" key="5">
    <source>
        <dbReference type="ARBA" id="ARBA00022801"/>
    </source>
</evidence>
<dbReference type="InterPro" id="IPR017853">
    <property type="entry name" value="GH"/>
</dbReference>
<evidence type="ECO:0000313" key="13">
    <source>
        <dbReference type="Proteomes" id="UP001154282"/>
    </source>
</evidence>
<evidence type="ECO:0000256" key="4">
    <source>
        <dbReference type="ARBA" id="ARBA00022729"/>
    </source>
</evidence>
<evidence type="ECO:0008006" key="14">
    <source>
        <dbReference type="Google" id="ProtNLM"/>
    </source>
</evidence>
<reference evidence="12" key="1">
    <citation type="submission" date="2022-08" db="EMBL/GenBank/DDBJ databases">
        <authorList>
            <person name="Gutierrez-Valencia J."/>
        </authorList>
    </citation>
    <scope>NUCLEOTIDE SEQUENCE</scope>
</reference>
<gene>
    <name evidence="12" type="ORF">LITE_LOCUS35610</name>
</gene>
<dbReference type="PANTHER" id="PTHR14363">
    <property type="entry name" value="HEPARANASE-RELATED"/>
    <property type="match status" value="1"/>
</dbReference>
<comment type="similarity">
    <text evidence="2">Belongs to the glycosyl hydrolase 79 family.</text>
</comment>
<dbReference type="GO" id="GO:0004566">
    <property type="term" value="F:beta-glucuronidase activity"/>
    <property type="evidence" value="ECO:0007669"/>
    <property type="project" value="TreeGrafter"/>
</dbReference>